<feature type="compositionally biased region" description="Pro residues" evidence="1">
    <location>
        <begin position="256"/>
        <end position="267"/>
    </location>
</feature>
<evidence type="ECO:0000313" key="3">
    <source>
        <dbReference type="EMBL" id="CAD7642442.1"/>
    </source>
</evidence>
<evidence type="ECO:0000256" key="2">
    <source>
        <dbReference type="SAM" id="Phobius"/>
    </source>
</evidence>
<reference evidence="3" key="1">
    <citation type="submission" date="2020-11" db="EMBL/GenBank/DDBJ databases">
        <authorList>
            <person name="Tran Van P."/>
        </authorList>
    </citation>
    <scope>NUCLEOTIDE SEQUENCE</scope>
</reference>
<proteinExistence type="predicted"/>
<dbReference type="EMBL" id="CAJPVJ010001095">
    <property type="protein sequence ID" value="CAG2164036.1"/>
    <property type="molecule type" value="Genomic_DNA"/>
</dbReference>
<feature type="transmembrane region" description="Helical" evidence="2">
    <location>
        <begin position="50"/>
        <end position="72"/>
    </location>
</feature>
<keyword evidence="2" id="KW-1133">Transmembrane helix</keyword>
<keyword evidence="4" id="KW-1185">Reference proteome</keyword>
<name>A0A7R9LIM6_9ACAR</name>
<keyword evidence="2" id="KW-0472">Membrane</keyword>
<accession>A0A7R9LIM6</accession>
<protein>
    <submittedName>
        <fullName evidence="3">Uncharacterized protein</fullName>
    </submittedName>
</protein>
<keyword evidence="2" id="KW-0812">Transmembrane</keyword>
<dbReference type="OrthoDB" id="6536749at2759"/>
<organism evidence="3">
    <name type="scientific">Oppiella nova</name>
    <dbReference type="NCBI Taxonomy" id="334625"/>
    <lineage>
        <taxon>Eukaryota</taxon>
        <taxon>Metazoa</taxon>
        <taxon>Ecdysozoa</taxon>
        <taxon>Arthropoda</taxon>
        <taxon>Chelicerata</taxon>
        <taxon>Arachnida</taxon>
        <taxon>Acari</taxon>
        <taxon>Acariformes</taxon>
        <taxon>Sarcoptiformes</taxon>
        <taxon>Oribatida</taxon>
        <taxon>Brachypylina</taxon>
        <taxon>Oppioidea</taxon>
        <taxon>Oppiidae</taxon>
        <taxon>Oppiella</taxon>
    </lineage>
</organism>
<sequence length="267" mass="28761">MPNPLDIRHRNLKRSLVACCVVALISAVIILSLNMVVINNYRYYDSYYNSVRTMTAIVITEGVISILLQFMGIAGAHKEHYGMCLTYAVISSILGGLCFANAIIYGYGGNWWLAVLYFTCGCVGSYFAKDIKRLKTQALNTTVYMNGVSGQQNVVYHVPPPGQLGPVYGVNTQQMAPNGQMYMTTTFSSYQPPQQPLPFATYPAPVGAGGGGAQYSEPPVLPPSYTESATSSQPNMQAFGAPDPNTNLGPGTGQKPEPPAPGWQPLS</sequence>
<dbReference type="Proteomes" id="UP000728032">
    <property type="component" value="Unassembled WGS sequence"/>
</dbReference>
<feature type="transmembrane region" description="Helical" evidence="2">
    <location>
        <begin position="84"/>
        <end position="105"/>
    </location>
</feature>
<gene>
    <name evidence="3" type="ORF">ONB1V03_LOCUS3596</name>
</gene>
<evidence type="ECO:0000313" key="4">
    <source>
        <dbReference type="Proteomes" id="UP000728032"/>
    </source>
</evidence>
<feature type="transmembrane region" description="Helical" evidence="2">
    <location>
        <begin position="16"/>
        <end position="38"/>
    </location>
</feature>
<evidence type="ECO:0000256" key="1">
    <source>
        <dbReference type="SAM" id="MobiDB-lite"/>
    </source>
</evidence>
<dbReference type="AlphaFoldDB" id="A0A7R9LIM6"/>
<feature type="compositionally biased region" description="Polar residues" evidence="1">
    <location>
        <begin position="225"/>
        <end position="236"/>
    </location>
</feature>
<dbReference type="EMBL" id="OC915920">
    <property type="protein sequence ID" value="CAD7642442.1"/>
    <property type="molecule type" value="Genomic_DNA"/>
</dbReference>
<feature type="transmembrane region" description="Helical" evidence="2">
    <location>
        <begin position="111"/>
        <end position="128"/>
    </location>
</feature>
<feature type="region of interest" description="Disordered" evidence="1">
    <location>
        <begin position="210"/>
        <end position="267"/>
    </location>
</feature>